<feature type="compositionally biased region" description="Low complexity" evidence="1">
    <location>
        <begin position="139"/>
        <end position="161"/>
    </location>
</feature>
<dbReference type="EMBL" id="KN846957">
    <property type="protein sequence ID" value="KIW70786.1"/>
    <property type="molecule type" value="Genomic_DNA"/>
</dbReference>
<organism evidence="2 3">
    <name type="scientific">Phialophora macrospora</name>
    <dbReference type="NCBI Taxonomy" id="1851006"/>
    <lineage>
        <taxon>Eukaryota</taxon>
        <taxon>Fungi</taxon>
        <taxon>Dikarya</taxon>
        <taxon>Ascomycota</taxon>
        <taxon>Pezizomycotina</taxon>
        <taxon>Eurotiomycetes</taxon>
        <taxon>Chaetothyriomycetidae</taxon>
        <taxon>Chaetothyriales</taxon>
        <taxon>Herpotrichiellaceae</taxon>
        <taxon>Phialophora</taxon>
    </lineage>
</organism>
<name>A0A0D2CZU6_9EURO</name>
<keyword evidence="3" id="KW-1185">Reference proteome</keyword>
<sequence length="584" mass="65684">MQHSRTRGLLDMSQQIHFVETKPGTALDSSQVRALRSHVRKVNLERSNQKSTRRLENFRSLTITDFSEAGKAKGAKKKQSSQPDVTQLETEIQDLPWGEDPPQDCPLAPGSPEIPTRAFQCLSTPDGQFLPKRCNCNKSSPPHRQSPGPSRRSSPIDSPQSDGIHPHAVQIANAIDVDEARINDLLRSCAFQVAAEPLLPSSVTDGDFSALPLFPECLSNSAFLYAFLYSILHIHNSCIATSESLALKTKAIECLRGDLRKDDPNIRALTIGTILLLSCVAYHCGDLEESTAHSEGLYKLLEHCHTDGIRLRAEVLRAIFWQHLLGTALVCDQHRFLQPDFQFLLNRPQDFPTLNALPTVPLGFELHEYVISADVLLSIRIILYLQNPPSPGTSDLTMIEDLQARVEARLVFHEKSCKEFGPIAECCRVAVYIVSYISSSTTWKSAFVPLRLAEKLLTYLEKTNRQERWRYRRDLFLWLLLVGASVGKGQNCFAAELASRYQQFIESIRGDVTNWTDLKNGPRALHNMMKSFIYADGWVAKRHLIPSWSDLERTIFLCGSEEADTDMDTEALLQELVPDTNLFE</sequence>
<evidence type="ECO:0000256" key="1">
    <source>
        <dbReference type="SAM" id="MobiDB-lite"/>
    </source>
</evidence>
<dbReference type="AlphaFoldDB" id="A0A0D2CZU6"/>
<evidence type="ECO:0008006" key="4">
    <source>
        <dbReference type="Google" id="ProtNLM"/>
    </source>
</evidence>
<protein>
    <recommendedName>
        <fullName evidence="4">Transcription factor domain-containing protein</fullName>
    </recommendedName>
</protein>
<gene>
    <name evidence="2" type="ORF">PV04_03027</name>
</gene>
<feature type="region of interest" description="Disordered" evidence="1">
    <location>
        <begin position="95"/>
        <end position="119"/>
    </location>
</feature>
<dbReference type="HOGENOM" id="CLU_525830_0_0_1"/>
<evidence type="ECO:0000313" key="3">
    <source>
        <dbReference type="Proteomes" id="UP000054266"/>
    </source>
</evidence>
<reference evidence="2 3" key="1">
    <citation type="submission" date="2015-01" db="EMBL/GenBank/DDBJ databases">
        <title>The Genome Sequence of Capronia semiimmersa CBS27337.</title>
        <authorList>
            <consortium name="The Broad Institute Genomics Platform"/>
            <person name="Cuomo C."/>
            <person name="de Hoog S."/>
            <person name="Gorbushina A."/>
            <person name="Stielow B."/>
            <person name="Teixiera M."/>
            <person name="Abouelleil A."/>
            <person name="Chapman S.B."/>
            <person name="Priest M."/>
            <person name="Young S.K."/>
            <person name="Wortman J."/>
            <person name="Nusbaum C."/>
            <person name="Birren B."/>
        </authorList>
    </citation>
    <scope>NUCLEOTIDE SEQUENCE [LARGE SCALE GENOMIC DNA]</scope>
    <source>
        <strain evidence="2 3">CBS 27337</strain>
    </source>
</reference>
<dbReference type="PANTHER" id="PTHR37540:SF5">
    <property type="entry name" value="TRANSCRIPTION FACTOR DOMAIN-CONTAINING PROTEIN"/>
    <property type="match status" value="1"/>
</dbReference>
<dbReference type="PANTHER" id="PTHR37540">
    <property type="entry name" value="TRANSCRIPTION FACTOR (ACR-2), PUTATIVE-RELATED-RELATED"/>
    <property type="match status" value="1"/>
</dbReference>
<evidence type="ECO:0000313" key="2">
    <source>
        <dbReference type="EMBL" id="KIW70786.1"/>
    </source>
</evidence>
<accession>A0A0D2CZU6</accession>
<feature type="region of interest" description="Disordered" evidence="1">
    <location>
        <begin position="132"/>
        <end position="164"/>
    </location>
</feature>
<proteinExistence type="predicted"/>
<dbReference type="Proteomes" id="UP000054266">
    <property type="component" value="Unassembled WGS sequence"/>
</dbReference>